<sequence>MNMNERLDAIERHLQALDPKLWGATDTPASSGQVKDLERRVEELTARLETVTAQTSRPSGDMLYPMDHSKAEDRLESLSSNVLIASHTSRLPPSDSEAPALASSKTFGYISTMMDIPVLIKRALTLAITLVLDKPLSLDG</sequence>
<dbReference type="Proteomes" id="UP001165205">
    <property type="component" value="Unassembled WGS sequence"/>
</dbReference>
<dbReference type="EMBL" id="BSYA01000022">
    <property type="protein sequence ID" value="GMG25931.1"/>
    <property type="molecule type" value="Genomic_DNA"/>
</dbReference>
<gene>
    <name evidence="1" type="ORF">Aory04_000285700</name>
</gene>
<dbReference type="AlphaFoldDB" id="A0AAN4YB72"/>
<protein>
    <submittedName>
        <fullName evidence="1">Unnamed protein product</fullName>
    </submittedName>
</protein>
<comment type="caution">
    <text evidence="1">The sequence shown here is derived from an EMBL/GenBank/DDBJ whole genome shotgun (WGS) entry which is preliminary data.</text>
</comment>
<evidence type="ECO:0000313" key="2">
    <source>
        <dbReference type="Proteomes" id="UP001165205"/>
    </source>
</evidence>
<name>A0AAN4YB72_ASPOZ</name>
<organism evidence="1 2">
    <name type="scientific">Aspergillus oryzae</name>
    <name type="common">Yellow koji mold</name>
    <dbReference type="NCBI Taxonomy" id="5062"/>
    <lineage>
        <taxon>Eukaryota</taxon>
        <taxon>Fungi</taxon>
        <taxon>Dikarya</taxon>
        <taxon>Ascomycota</taxon>
        <taxon>Pezizomycotina</taxon>
        <taxon>Eurotiomycetes</taxon>
        <taxon>Eurotiomycetidae</taxon>
        <taxon>Eurotiales</taxon>
        <taxon>Aspergillaceae</taxon>
        <taxon>Aspergillus</taxon>
        <taxon>Aspergillus subgen. Circumdati</taxon>
    </lineage>
</organism>
<accession>A0AAN4YB72</accession>
<reference evidence="1" key="1">
    <citation type="submission" date="2023-04" db="EMBL/GenBank/DDBJ databases">
        <title>Aspergillus oryzae NBRC 4228.</title>
        <authorList>
            <person name="Ichikawa N."/>
            <person name="Sato H."/>
            <person name="Tonouchi N."/>
        </authorList>
    </citation>
    <scope>NUCLEOTIDE SEQUENCE</scope>
    <source>
        <strain evidence="1">NBRC 4228</strain>
    </source>
</reference>
<evidence type="ECO:0000313" key="1">
    <source>
        <dbReference type="EMBL" id="GMG25931.1"/>
    </source>
</evidence>
<proteinExistence type="predicted"/>